<dbReference type="Proteomes" id="UP001597283">
    <property type="component" value="Unassembled WGS sequence"/>
</dbReference>
<comment type="caution">
    <text evidence="2">The sequence shown here is derived from an EMBL/GenBank/DDBJ whole genome shotgun (WGS) entry which is preliminary data.</text>
</comment>
<sequence>MTQPLHYANARALIVGGTSGVGMATARRLGQAGCRHIAIVGRNAERGRSAAEQLQSALPDAVIAFISANANDPAEADRVVGEAEAAIGPIDILVNSTSTGYLPDLFFRTAPQTIAGLLAELTHAPIYMSRAVIDGMRARGRGVIINLASDAAKVPTPGETIVGAAMAAIVMFSRTLALEAKRDGIRVHALTPSLIAGTPTAENVTRGGFSAKLFESAAAQAHLGVAEPDDIASTICFLVGPEAARMTGQVISINGGISVA</sequence>
<organism evidence="2 3">
    <name type="scientific">Sphingomonas floccifaciens</name>
    <dbReference type="NCBI Taxonomy" id="1844115"/>
    <lineage>
        <taxon>Bacteria</taxon>
        <taxon>Pseudomonadati</taxon>
        <taxon>Pseudomonadota</taxon>
        <taxon>Alphaproteobacteria</taxon>
        <taxon>Sphingomonadales</taxon>
        <taxon>Sphingomonadaceae</taxon>
        <taxon>Sphingomonas</taxon>
    </lineage>
</organism>
<dbReference type="GO" id="GO:0016491">
    <property type="term" value="F:oxidoreductase activity"/>
    <property type="evidence" value="ECO:0007669"/>
    <property type="project" value="UniProtKB-KW"/>
</dbReference>
<protein>
    <submittedName>
        <fullName evidence="2">SDR family NAD(P)-dependent oxidoreductase</fullName>
        <ecNumber evidence="2">1.1.1.-</ecNumber>
    </submittedName>
</protein>
<dbReference type="Gene3D" id="3.40.50.720">
    <property type="entry name" value="NAD(P)-binding Rossmann-like Domain"/>
    <property type="match status" value="1"/>
</dbReference>
<keyword evidence="2" id="KW-0560">Oxidoreductase</keyword>
<dbReference type="InterPro" id="IPR002347">
    <property type="entry name" value="SDR_fam"/>
</dbReference>
<dbReference type="EC" id="1.1.1.-" evidence="2"/>
<evidence type="ECO:0000256" key="1">
    <source>
        <dbReference type="ARBA" id="ARBA00006484"/>
    </source>
</evidence>
<dbReference type="RefSeq" id="WP_380941631.1">
    <property type="nucleotide sequence ID" value="NZ_JBHUFC010000023.1"/>
</dbReference>
<dbReference type="InterPro" id="IPR036291">
    <property type="entry name" value="NAD(P)-bd_dom_sf"/>
</dbReference>
<dbReference type="CDD" id="cd05233">
    <property type="entry name" value="SDR_c"/>
    <property type="match status" value="1"/>
</dbReference>
<name>A0ABW4NHG6_9SPHN</name>
<reference evidence="3" key="1">
    <citation type="journal article" date="2019" name="Int. J. Syst. Evol. Microbiol.">
        <title>The Global Catalogue of Microorganisms (GCM) 10K type strain sequencing project: providing services to taxonomists for standard genome sequencing and annotation.</title>
        <authorList>
            <consortium name="The Broad Institute Genomics Platform"/>
            <consortium name="The Broad Institute Genome Sequencing Center for Infectious Disease"/>
            <person name="Wu L."/>
            <person name="Ma J."/>
        </authorList>
    </citation>
    <scope>NUCLEOTIDE SEQUENCE [LARGE SCALE GENOMIC DNA]</scope>
    <source>
        <strain evidence="3">Q85</strain>
    </source>
</reference>
<keyword evidence="3" id="KW-1185">Reference proteome</keyword>
<comment type="similarity">
    <text evidence="1">Belongs to the short-chain dehydrogenases/reductases (SDR) family.</text>
</comment>
<accession>A0ABW4NHG6</accession>
<evidence type="ECO:0000313" key="2">
    <source>
        <dbReference type="EMBL" id="MFD1789585.1"/>
    </source>
</evidence>
<gene>
    <name evidence="2" type="ORF">ACFSC3_18685</name>
</gene>
<dbReference type="EMBL" id="JBHUFC010000023">
    <property type="protein sequence ID" value="MFD1789585.1"/>
    <property type="molecule type" value="Genomic_DNA"/>
</dbReference>
<dbReference type="InterPro" id="IPR050259">
    <property type="entry name" value="SDR"/>
</dbReference>
<dbReference type="SUPFAM" id="SSF51735">
    <property type="entry name" value="NAD(P)-binding Rossmann-fold domains"/>
    <property type="match status" value="1"/>
</dbReference>
<dbReference type="Pfam" id="PF13561">
    <property type="entry name" value="adh_short_C2"/>
    <property type="match status" value="1"/>
</dbReference>
<evidence type="ECO:0000313" key="3">
    <source>
        <dbReference type="Proteomes" id="UP001597283"/>
    </source>
</evidence>
<proteinExistence type="inferred from homology"/>
<dbReference type="PRINTS" id="PR00081">
    <property type="entry name" value="GDHRDH"/>
</dbReference>
<dbReference type="PRINTS" id="PR00080">
    <property type="entry name" value="SDRFAMILY"/>
</dbReference>
<dbReference type="PANTHER" id="PTHR42879">
    <property type="entry name" value="3-OXOACYL-(ACYL-CARRIER-PROTEIN) REDUCTASE"/>
    <property type="match status" value="1"/>
</dbReference>